<evidence type="ECO:0000256" key="2">
    <source>
        <dbReference type="ARBA" id="ARBA00023125"/>
    </source>
</evidence>
<dbReference type="AlphaFoldDB" id="A0A3N2DPZ5"/>
<organism evidence="5 6">
    <name type="scientific">Sinobacterium caligoides</name>
    <dbReference type="NCBI Taxonomy" id="933926"/>
    <lineage>
        <taxon>Bacteria</taxon>
        <taxon>Pseudomonadati</taxon>
        <taxon>Pseudomonadota</taxon>
        <taxon>Gammaproteobacteria</taxon>
        <taxon>Cellvibrionales</taxon>
        <taxon>Spongiibacteraceae</taxon>
        <taxon>Sinobacterium</taxon>
    </lineage>
</organism>
<dbReference type="Gene3D" id="1.10.10.60">
    <property type="entry name" value="Homeodomain-like"/>
    <property type="match status" value="1"/>
</dbReference>
<dbReference type="OrthoDB" id="5622169at2"/>
<accession>A0A3N2DPZ5</accession>
<gene>
    <name evidence="5" type="ORF">EDC56_2316</name>
</gene>
<evidence type="ECO:0000259" key="4">
    <source>
        <dbReference type="PROSITE" id="PS01124"/>
    </source>
</evidence>
<keyword evidence="6" id="KW-1185">Reference proteome</keyword>
<proteinExistence type="predicted"/>
<feature type="domain" description="HTH araC/xylS-type" evidence="4">
    <location>
        <begin position="162"/>
        <end position="260"/>
    </location>
</feature>
<dbReference type="EMBL" id="RKHR01000004">
    <property type="protein sequence ID" value="ROS01867.1"/>
    <property type="molecule type" value="Genomic_DNA"/>
</dbReference>
<keyword evidence="2" id="KW-0238">DNA-binding</keyword>
<evidence type="ECO:0000313" key="6">
    <source>
        <dbReference type="Proteomes" id="UP000275394"/>
    </source>
</evidence>
<keyword evidence="1" id="KW-0805">Transcription regulation</keyword>
<dbReference type="PANTHER" id="PTHR46796">
    <property type="entry name" value="HTH-TYPE TRANSCRIPTIONAL ACTIVATOR RHAS-RELATED"/>
    <property type="match status" value="1"/>
</dbReference>
<keyword evidence="3" id="KW-0804">Transcription</keyword>
<dbReference type="SMART" id="SM00342">
    <property type="entry name" value="HTH_ARAC"/>
    <property type="match status" value="1"/>
</dbReference>
<dbReference type="Pfam" id="PF12833">
    <property type="entry name" value="HTH_18"/>
    <property type="match status" value="1"/>
</dbReference>
<reference evidence="5 6" key="1">
    <citation type="submission" date="2018-11" db="EMBL/GenBank/DDBJ databases">
        <title>Genomic Encyclopedia of Type Strains, Phase IV (KMG-IV): sequencing the most valuable type-strain genomes for metagenomic binning, comparative biology and taxonomic classification.</title>
        <authorList>
            <person name="Goeker M."/>
        </authorList>
    </citation>
    <scope>NUCLEOTIDE SEQUENCE [LARGE SCALE GENOMIC DNA]</scope>
    <source>
        <strain evidence="5 6">DSM 100316</strain>
    </source>
</reference>
<protein>
    <submittedName>
        <fullName evidence="5">Helix-turn-helix protein</fullName>
    </submittedName>
</protein>
<evidence type="ECO:0000256" key="3">
    <source>
        <dbReference type="ARBA" id="ARBA00023163"/>
    </source>
</evidence>
<name>A0A3N2DPZ5_9GAMM</name>
<dbReference type="PANTHER" id="PTHR46796:SF13">
    <property type="entry name" value="HTH-TYPE TRANSCRIPTIONAL ACTIVATOR RHAS"/>
    <property type="match status" value="1"/>
</dbReference>
<dbReference type="InterPro" id="IPR046532">
    <property type="entry name" value="DUF6597"/>
</dbReference>
<dbReference type="Proteomes" id="UP000275394">
    <property type="component" value="Unassembled WGS sequence"/>
</dbReference>
<evidence type="ECO:0000256" key="1">
    <source>
        <dbReference type="ARBA" id="ARBA00023015"/>
    </source>
</evidence>
<dbReference type="GO" id="GO:0003700">
    <property type="term" value="F:DNA-binding transcription factor activity"/>
    <property type="evidence" value="ECO:0007669"/>
    <property type="project" value="InterPro"/>
</dbReference>
<dbReference type="PROSITE" id="PS01124">
    <property type="entry name" value="HTH_ARAC_FAMILY_2"/>
    <property type="match status" value="1"/>
</dbReference>
<dbReference type="InterPro" id="IPR018060">
    <property type="entry name" value="HTH_AraC"/>
</dbReference>
<dbReference type="RefSeq" id="WP_123712621.1">
    <property type="nucleotide sequence ID" value="NZ_RKHR01000004.1"/>
</dbReference>
<dbReference type="GO" id="GO:0043565">
    <property type="term" value="F:sequence-specific DNA binding"/>
    <property type="evidence" value="ECO:0007669"/>
    <property type="project" value="InterPro"/>
</dbReference>
<dbReference type="Pfam" id="PF20240">
    <property type="entry name" value="DUF6597"/>
    <property type="match status" value="1"/>
</dbReference>
<evidence type="ECO:0000313" key="5">
    <source>
        <dbReference type="EMBL" id="ROS01867.1"/>
    </source>
</evidence>
<comment type="caution">
    <text evidence="5">The sequence shown here is derived from an EMBL/GenBank/DDBJ whole genome shotgun (WGS) entry which is preliminary data.</text>
</comment>
<sequence length="300" mass="34616">MNIISPQNRKQVMEFLPCNKLTEFIQCFWYYDNQHQQLPEQLAADAGCDLSICITAQHGQLGYQAVLLGPRSRPMPVSRQESQRYFIGVRFWPGAINVFQQQLAGPQLLDQMIPATLIWHNIAQTLLEPLLAVGNHEQQLQMLESFFLRNFQPRHQQPEVLQNAIKLIRESAGTIKIQQVADDIAISRRQLERKFRSQIGLTPKQFGRITRIRQLMIDLRDTIKPNLLELTAKGKFSDQAHLTRECKALTGTTPQKLIKKIQATEILQYDHNTMMNSYDEQQTITHNKQQAKTPEPISSY</sequence>
<dbReference type="InterPro" id="IPR050204">
    <property type="entry name" value="AraC_XylS_family_regulators"/>
</dbReference>